<sequence length="32" mass="3834">MTYPSITKLLVFLHLASLWLINTLQQHYNKVF</sequence>
<protein>
    <submittedName>
        <fullName evidence="1">Uncharacterized protein</fullName>
    </submittedName>
</protein>
<name>A0A2P2NVV3_RHIMU</name>
<proteinExistence type="predicted"/>
<reference evidence="1" key="1">
    <citation type="submission" date="2018-02" db="EMBL/GenBank/DDBJ databases">
        <title>Rhizophora mucronata_Transcriptome.</title>
        <authorList>
            <person name="Meera S.P."/>
            <person name="Sreeshan A."/>
            <person name="Augustine A."/>
        </authorList>
    </citation>
    <scope>NUCLEOTIDE SEQUENCE</scope>
    <source>
        <tissue evidence="1">Leaf</tissue>
    </source>
</reference>
<evidence type="ECO:0000313" key="1">
    <source>
        <dbReference type="EMBL" id="MBX46646.1"/>
    </source>
</evidence>
<dbReference type="AlphaFoldDB" id="A0A2P2NVV3"/>
<accession>A0A2P2NVV3</accession>
<organism evidence="1">
    <name type="scientific">Rhizophora mucronata</name>
    <name type="common">Asiatic mangrove</name>
    <dbReference type="NCBI Taxonomy" id="61149"/>
    <lineage>
        <taxon>Eukaryota</taxon>
        <taxon>Viridiplantae</taxon>
        <taxon>Streptophyta</taxon>
        <taxon>Embryophyta</taxon>
        <taxon>Tracheophyta</taxon>
        <taxon>Spermatophyta</taxon>
        <taxon>Magnoliopsida</taxon>
        <taxon>eudicotyledons</taxon>
        <taxon>Gunneridae</taxon>
        <taxon>Pentapetalae</taxon>
        <taxon>rosids</taxon>
        <taxon>fabids</taxon>
        <taxon>Malpighiales</taxon>
        <taxon>Rhizophoraceae</taxon>
        <taxon>Rhizophora</taxon>
    </lineage>
</organism>
<dbReference type="EMBL" id="GGEC01066162">
    <property type="protein sequence ID" value="MBX46646.1"/>
    <property type="molecule type" value="Transcribed_RNA"/>
</dbReference>